<sequence length="568" mass="62015">MPVSNLSFVKFAVPASVSKQSTNFEVRRLKHWKQLFVRDLVGHGLKRRTSPVLAQDHRVASTTASPHECVIQESTKPSTSNGVSEVNETRKKQAVSAPKITSPLHVHFGAGKLGLGLVVPALENSSTSYVILQRPSKDWEGLLSSNSAFIPVKVNGEDVLGKGLKLITQRDIDEAVSKGQSVMQLVAESPSGQGHLVLSDDPQVSSELASGASSFSCALGGAISSVLASTLQQLPKRHMGARPVLYACENDLDSVQQLADQLKRRVEVVPCMVDRICSNRRIEGGGDPAIYVDAEEHSGSIVLLEQSSQSYDDLPLDGETVQVPDSDEVADYLFVQKKRLVNSMHTVLAFSTLVDFDMNRASLFDWDRALPELPLLNYAEASPDVKESVWAWAVAQILVLMKEKGVDVMTQAHNAESDEELVEQMLAVARQTLERFSSIEDTTSRVLGGGVSNRYHTRLVPVQEGVHIVEAMLSDLPSDCIHRKVLAAAGVDMPTVVRACDQLVEEARKFADLDEEERAAQEQWRELTLGLHNNFMRVVSEIPKLVARSPVSSAAGLLGIFDQVSKSN</sequence>
<name>A0A061RXH7_9CHLO</name>
<evidence type="ECO:0000313" key="1">
    <source>
        <dbReference type="EMBL" id="JAC77592.1"/>
    </source>
</evidence>
<protein>
    <submittedName>
        <fullName evidence="1">Mannitol 1-phosphate dehydrogenase</fullName>
    </submittedName>
</protein>
<dbReference type="EMBL" id="GBEZ01007902">
    <property type="protein sequence ID" value="JAC77592.1"/>
    <property type="molecule type" value="Transcribed_RNA"/>
</dbReference>
<gene>
    <name evidence="1" type="ORF">TSPGSL018_17300</name>
</gene>
<organism evidence="1">
    <name type="scientific">Tetraselmis sp. GSL018</name>
    <dbReference type="NCBI Taxonomy" id="582737"/>
    <lineage>
        <taxon>Eukaryota</taxon>
        <taxon>Viridiplantae</taxon>
        <taxon>Chlorophyta</taxon>
        <taxon>core chlorophytes</taxon>
        <taxon>Chlorodendrophyceae</taxon>
        <taxon>Chlorodendrales</taxon>
        <taxon>Chlorodendraceae</taxon>
        <taxon>Tetraselmis</taxon>
    </lineage>
</organism>
<dbReference type="AlphaFoldDB" id="A0A061RXH7"/>
<accession>A0A061RXH7</accession>
<reference evidence="1" key="1">
    <citation type="submission" date="2014-05" db="EMBL/GenBank/DDBJ databases">
        <title>The transcriptome of the halophilic microalga Tetraselmis sp. GSL018 isolated from the Great Salt Lake, Utah.</title>
        <authorList>
            <person name="Jinkerson R.E."/>
            <person name="D'Adamo S."/>
            <person name="Posewitz M.C."/>
        </authorList>
    </citation>
    <scope>NUCLEOTIDE SEQUENCE</scope>
    <source>
        <strain evidence="1">GSL018</strain>
    </source>
</reference>
<proteinExistence type="predicted"/>